<reference evidence="2" key="4">
    <citation type="submission" date="2019-03" db="UniProtKB">
        <authorList>
            <consortium name="EnsemblPlants"/>
        </authorList>
    </citation>
    <scope>IDENTIFICATION</scope>
</reference>
<accession>A0A453HE53</accession>
<organism evidence="2 3">
    <name type="scientific">Aegilops tauschii subsp. strangulata</name>
    <name type="common">Goatgrass</name>
    <dbReference type="NCBI Taxonomy" id="200361"/>
    <lineage>
        <taxon>Eukaryota</taxon>
        <taxon>Viridiplantae</taxon>
        <taxon>Streptophyta</taxon>
        <taxon>Embryophyta</taxon>
        <taxon>Tracheophyta</taxon>
        <taxon>Spermatophyta</taxon>
        <taxon>Magnoliopsida</taxon>
        <taxon>Liliopsida</taxon>
        <taxon>Poales</taxon>
        <taxon>Poaceae</taxon>
        <taxon>BOP clade</taxon>
        <taxon>Pooideae</taxon>
        <taxon>Triticodae</taxon>
        <taxon>Triticeae</taxon>
        <taxon>Triticinae</taxon>
        <taxon>Aegilops</taxon>
    </lineage>
</organism>
<evidence type="ECO:0000259" key="1">
    <source>
        <dbReference type="Pfam" id="PF13966"/>
    </source>
</evidence>
<keyword evidence="3" id="KW-1185">Reference proteome</keyword>
<protein>
    <recommendedName>
        <fullName evidence="1">Reverse transcriptase zinc-binding domain-containing protein</fullName>
    </recommendedName>
</protein>
<dbReference type="Gramene" id="AET4Gv20157300.1">
    <property type="protein sequence ID" value="AET4Gv20157300.1"/>
    <property type="gene ID" value="AET4Gv20157300"/>
</dbReference>
<reference evidence="2" key="5">
    <citation type="journal article" date="2021" name="G3 (Bethesda)">
        <title>Aegilops tauschii genome assembly Aet v5.0 features greater sequence contiguity and improved annotation.</title>
        <authorList>
            <person name="Wang L."/>
            <person name="Zhu T."/>
            <person name="Rodriguez J.C."/>
            <person name="Deal K.R."/>
            <person name="Dubcovsky J."/>
            <person name="McGuire P.E."/>
            <person name="Lux T."/>
            <person name="Spannagl M."/>
            <person name="Mayer K.F.X."/>
            <person name="Baldrich P."/>
            <person name="Meyers B.C."/>
            <person name="Huo N."/>
            <person name="Gu Y.Q."/>
            <person name="Zhou H."/>
            <person name="Devos K.M."/>
            <person name="Bennetzen J.L."/>
            <person name="Unver T."/>
            <person name="Budak H."/>
            <person name="Gulick P.J."/>
            <person name="Galiba G."/>
            <person name="Kalapos B."/>
            <person name="Nelson D.R."/>
            <person name="Li P."/>
            <person name="You F.M."/>
            <person name="Luo M.C."/>
            <person name="Dvorak J."/>
        </authorList>
    </citation>
    <scope>NUCLEOTIDE SEQUENCE [LARGE SCALE GENOMIC DNA]</scope>
    <source>
        <strain evidence="2">cv. AL8/78</strain>
    </source>
</reference>
<name>A0A453HE53_AEGTS</name>
<sequence length="217" mass="25060">LGPQEVFEYVDVWRKLHAITLTPEPDRIIWRWTSNGVYSASSCYKALFHGSTSSPCWRLLWKNWAPMNNKIFLWLASLDRCWTAERRARHGLTQDTACILYSQETESIDHLLSGCVFSRITWHEIMSWCRLTTPPMDSDTVFFTWWSKVVDESPCCLRKGLNSIVALTAWSIWKHRNAAIFENRRPSTEDLILSIKDDARLWAKAGARGLAAIIPVT</sequence>
<feature type="domain" description="Reverse transcriptase zinc-binding" evidence="1">
    <location>
        <begin position="38"/>
        <end position="122"/>
    </location>
</feature>
<dbReference type="Proteomes" id="UP000015105">
    <property type="component" value="Chromosome 4D"/>
</dbReference>
<dbReference type="InterPro" id="IPR026960">
    <property type="entry name" value="RVT-Znf"/>
</dbReference>
<dbReference type="STRING" id="200361.A0A453HE53"/>
<proteinExistence type="predicted"/>
<evidence type="ECO:0000313" key="2">
    <source>
        <dbReference type="EnsemblPlants" id="AET4Gv20157300.1"/>
    </source>
</evidence>
<dbReference type="AlphaFoldDB" id="A0A453HE53"/>
<dbReference type="EnsemblPlants" id="AET4Gv20157300.1">
    <property type="protein sequence ID" value="AET4Gv20157300.1"/>
    <property type="gene ID" value="AET4Gv20157300"/>
</dbReference>
<reference evidence="3" key="2">
    <citation type="journal article" date="2017" name="Nat. Plants">
        <title>The Aegilops tauschii genome reveals multiple impacts of transposons.</title>
        <authorList>
            <person name="Zhao G."/>
            <person name="Zou C."/>
            <person name="Li K."/>
            <person name="Wang K."/>
            <person name="Li T."/>
            <person name="Gao L."/>
            <person name="Zhang X."/>
            <person name="Wang H."/>
            <person name="Yang Z."/>
            <person name="Liu X."/>
            <person name="Jiang W."/>
            <person name="Mao L."/>
            <person name="Kong X."/>
            <person name="Jiao Y."/>
            <person name="Jia J."/>
        </authorList>
    </citation>
    <scope>NUCLEOTIDE SEQUENCE [LARGE SCALE GENOMIC DNA]</scope>
    <source>
        <strain evidence="3">cv. AL8/78</strain>
    </source>
</reference>
<reference evidence="2" key="3">
    <citation type="journal article" date="2017" name="Nature">
        <title>Genome sequence of the progenitor of the wheat D genome Aegilops tauschii.</title>
        <authorList>
            <person name="Luo M.C."/>
            <person name="Gu Y.Q."/>
            <person name="Puiu D."/>
            <person name="Wang H."/>
            <person name="Twardziok S.O."/>
            <person name="Deal K.R."/>
            <person name="Huo N."/>
            <person name="Zhu T."/>
            <person name="Wang L."/>
            <person name="Wang Y."/>
            <person name="McGuire P.E."/>
            <person name="Liu S."/>
            <person name="Long H."/>
            <person name="Ramasamy R.K."/>
            <person name="Rodriguez J.C."/>
            <person name="Van S.L."/>
            <person name="Yuan L."/>
            <person name="Wang Z."/>
            <person name="Xia Z."/>
            <person name="Xiao L."/>
            <person name="Anderson O.D."/>
            <person name="Ouyang S."/>
            <person name="Liang Y."/>
            <person name="Zimin A.V."/>
            <person name="Pertea G."/>
            <person name="Qi P."/>
            <person name="Bennetzen J.L."/>
            <person name="Dai X."/>
            <person name="Dawson M.W."/>
            <person name="Muller H.G."/>
            <person name="Kugler K."/>
            <person name="Rivarola-Duarte L."/>
            <person name="Spannagl M."/>
            <person name="Mayer K.F.X."/>
            <person name="Lu F.H."/>
            <person name="Bevan M.W."/>
            <person name="Leroy P."/>
            <person name="Li P."/>
            <person name="You F.M."/>
            <person name="Sun Q."/>
            <person name="Liu Z."/>
            <person name="Lyons E."/>
            <person name="Wicker T."/>
            <person name="Salzberg S.L."/>
            <person name="Devos K.M."/>
            <person name="Dvorak J."/>
        </authorList>
    </citation>
    <scope>NUCLEOTIDE SEQUENCE [LARGE SCALE GENOMIC DNA]</scope>
    <source>
        <strain evidence="2">cv. AL8/78</strain>
    </source>
</reference>
<reference evidence="3" key="1">
    <citation type="journal article" date="2014" name="Science">
        <title>Ancient hybridizations among the ancestral genomes of bread wheat.</title>
        <authorList>
            <consortium name="International Wheat Genome Sequencing Consortium,"/>
            <person name="Marcussen T."/>
            <person name="Sandve S.R."/>
            <person name="Heier L."/>
            <person name="Spannagl M."/>
            <person name="Pfeifer M."/>
            <person name="Jakobsen K.S."/>
            <person name="Wulff B.B."/>
            <person name="Steuernagel B."/>
            <person name="Mayer K.F."/>
            <person name="Olsen O.A."/>
        </authorList>
    </citation>
    <scope>NUCLEOTIDE SEQUENCE [LARGE SCALE GENOMIC DNA]</scope>
    <source>
        <strain evidence="3">cv. AL8/78</strain>
    </source>
</reference>
<dbReference type="Pfam" id="PF13966">
    <property type="entry name" value="zf-RVT"/>
    <property type="match status" value="1"/>
</dbReference>
<evidence type="ECO:0000313" key="3">
    <source>
        <dbReference type="Proteomes" id="UP000015105"/>
    </source>
</evidence>